<feature type="domain" description="NADP-dependent oxidoreductase" evidence="2">
    <location>
        <begin position="17"/>
        <end position="325"/>
    </location>
</feature>
<dbReference type="PANTHER" id="PTHR43364">
    <property type="entry name" value="NADH-SPECIFIC METHYLGLYOXAL REDUCTASE-RELATED"/>
    <property type="match status" value="1"/>
</dbReference>
<comment type="caution">
    <text evidence="3">The sequence shown here is derived from an EMBL/GenBank/DDBJ whole genome shotgun (WGS) entry which is preliminary data.</text>
</comment>
<organism evidence="3 4">
    <name type="scientific">Paenibacillus soyae</name>
    <dbReference type="NCBI Taxonomy" id="2969249"/>
    <lineage>
        <taxon>Bacteria</taxon>
        <taxon>Bacillati</taxon>
        <taxon>Bacillota</taxon>
        <taxon>Bacilli</taxon>
        <taxon>Bacillales</taxon>
        <taxon>Paenibacillaceae</taxon>
        <taxon>Paenibacillus</taxon>
    </lineage>
</organism>
<dbReference type="InterPro" id="IPR023210">
    <property type="entry name" value="NADP_OxRdtase_dom"/>
</dbReference>
<evidence type="ECO:0000313" key="4">
    <source>
        <dbReference type="Proteomes" id="UP001141950"/>
    </source>
</evidence>
<name>A0A9X2MN17_9BACL</name>
<dbReference type="PANTHER" id="PTHR43364:SF4">
    <property type="entry name" value="NAD(P)-LINKED OXIDOREDUCTASE SUPERFAMILY PROTEIN"/>
    <property type="match status" value="1"/>
</dbReference>
<dbReference type="EMBL" id="JANIPJ010000002">
    <property type="protein sequence ID" value="MCR2802728.1"/>
    <property type="molecule type" value="Genomic_DNA"/>
</dbReference>
<evidence type="ECO:0000313" key="3">
    <source>
        <dbReference type="EMBL" id="MCR2802728.1"/>
    </source>
</evidence>
<dbReference type="SUPFAM" id="SSF51430">
    <property type="entry name" value="NAD(P)-linked oxidoreductase"/>
    <property type="match status" value="1"/>
</dbReference>
<accession>A0A9X2MN17</accession>
<protein>
    <submittedName>
        <fullName evidence="3">Aldo/keto reductase</fullName>
    </submittedName>
</protein>
<keyword evidence="4" id="KW-1185">Reference proteome</keyword>
<dbReference type="CDD" id="cd19086">
    <property type="entry name" value="AKR_AKR11C1"/>
    <property type="match status" value="1"/>
</dbReference>
<dbReference type="GO" id="GO:0016491">
    <property type="term" value="F:oxidoreductase activity"/>
    <property type="evidence" value="ECO:0007669"/>
    <property type="project" value="UniProtKB-KW"/>
</dbReference>
<dbReference type="RefSeq" id="WP_257442433.1">
    <property type="nucleotide sequence ID" value="NZ_JANIPJ010000002.1"/>
</dbReference>
<dbReference type="AlphaFoldDB" id="A0A9X2MN17"/>
<dbReference type="PROSITE" id="PS51257">
    <property type="entry name" value="PROKAR_LIPOPROTEIN"/>
    <property type="match status" value="1"/>
</dbReference>
<proteinExistence type="predicted"/>
<dbReference type="Pfam" id="PF00248">
    <property type="entry name" value="Aldo_ket_red"/>
    <property type="match status" value="1"/>
</dbReference>
<reference evidence="3" key="1">
    <citation type="submission" date="2022-08" db="EMBL/GenBank/DDBJ databases">
        <title>The genomic sequence of strain Paenibacillus sp. SCIV0701.</title>
        <authorList>
            <person name="Zhao H."/>
        </authorList>
    </citation>
    <scope>NUCLEOTIDE SEQUENCE</scope>
    <source>
        <strain evidence="3">SCIV0701</strain>
    </source>
</reference>
<evidence type="ECO:0000256" key="1">
    <source>
        <dbReference type="ARBA" id="ARBA00023002"/>
    </source>
</evidence>
<gene>
    <name evidence="3" type="ORF">NQZ67_02430</name>
</gene>
<dbReference type="Gene3D" id="3.20.20.100">
    <property type="entry name" value="NADP-dependent oxidoreductase domain"/>
    <property type="match status" value="1"/>
</dbReference>
<dbReference type="Proteomes" id="UP001141950">
    <property type="component" value="Unassembled WGS sequence"/>
</dbReference>
<dbReference type="InterPro" id="IPR050523">
    <property type="entry name" value="AKR_Detox_Biosynth"/>
</dbReference>
<sequence>MNRKQTLGASGIAISPLGLGCWAIGGHFTLGGLPDGWGEVDDRQSIEAIHAAIDMGINFFDTADAYGAGHSETVLGSAVKGRRSEVVIATKFGFTNNEAAKEVYLRHDVSPAYVRRSCERSLQRLGTDYIDLYQIHVGSLTAGEIDSVIDSLNRLREEGFIREYGWSTGDPLLAEHFARQSQAAAFQHSLNVLRDDPEMLSICEKHGLISINNSPLAMGLLSGKFTQGSQLPASDVRGSSHEWVQYFKDGKPVTDYLEKLRAVKEILTSERRSLVQGALAWIWGRSDATIPIPGFKTKKQVQELLGATAFGPLTPSQMEEIERILQPV</sequence>
<dbReference type="GO" id="GO:0005829">
    <property type="term" value="C:cytosol"/>
    <property type="evidence" value="ECO:0007669"/>
    <property type="project" value="TreeGrafter"/>
</dbReference>
<evidence type="ECO:0000259" key="2">
    <source>
        <dbReference type="Pfam" id="PF00248"/>
    </source>
</evidence>
<keyword evidence="1" id="KW-0560">Oxidoreductase</keyword>
<dbReference type="InterPro" id="IPR036812">
    <property type="entry name" value="NAD(P)_OxRdtase_dom_sf"/>
</dbReference>